<name>A0AAV6QU78_SOLSE</name>
<dbReference type="AlphaFoldDB" id="A0AAV6QU78"/>
<organism evidence="1 2">
    <name type="scientific">Solea senegalensis</name>
    <name type="common">Senegalese sole</name>
    <dbReference type="NCBI Taxonomy" id="28829"/>
    <lineage>
        <taxon>Eukaryota</taxon>
        <taxon>Metazoa</taxon>
        <taxon>Chordata</taxon>
        <taxon>Craniata</taxon>
        <taxon>Vertebrata</taxon>
        <taxon>Euteleostomi</taxon>
        <taxon>Actinopterygii</taxon>
        <taxon>Neopterygii</taxon>
        <taxon>Teleostei</taxon>
        <taxon>Neoteleostei</taxon>
        <taxon>Acanthomorphata</taxon>
        <taxon>Carangaria</taxon>
        <taxon>Pleuronectiformes</taxon>
        <taxon>Pleuronectoidei</taxon>
        <taxon>Soleidae</taxon>
        <taxon>Solea</taxon>
    </lineage>
</organism>
<evidence type="ECO:0000313" key="1">
    <source>
        <dbReference type="EMBL" id="KAG7495819.1"/>
    </source>
</evidence>
<dbReference type="Proteomes" id="UP000693946">
    <property type="component" value="Linkage Group LG3"/>
</dbReference>
<keyword evidence="2" id="KW-1185">Reference proteome</keyword>
<gene>
    <name evidence="1" type="ORF">JOB18_005932</name>
</gene>
<reference evidence="1 2" key="1">
    <citation type="journal article" date="2021" name="Sci. Rep.">
        <title>Chromosome anchoring in Senegalese sole (Solea senegalensis) reveals sex-associated markers and genome rearrangements in flatfish.</title>
        <authorList>
            <person name="Guerrero-Cozar I."/>
            <person name="Gomez-Garrido J."/>
            <person name="Berbel C."/>
            <person name="Martinez-Blanch J.F."/>
            <person name="Alioto T."/>
            <person name="Claros M.G."/>
            <person name="Gagnaire P.A."/>
            <person name="Manchado M."/>
        </authorList>
    </citation>
    <scope>NUCLEOTIDE SEQUENCE [LARGE SCALE GENOMIC DNA]</scope>
    <source>
        <strain evidence="1">Sse05_10M</strain>
    </source>
</reference>
<dbReference type="EMBL" id="JAGKHQ010000015">
    <property type="protein sequence ID" value="KAG7495819.1"/>
    <property type="molecule type" value="Genomic_DNA"/>
</dbReference>
<sequence>MRSRGCAARGRSCRQKANNHANRGLWRALLIRESERGEEEEEEEDVDIYVKWTLRGEERGSCRRKKNIKALP</sequence>
<proteinExistence type="predicted"/>
<comment type="caution">
    <text evidence="1">The sequence shown here is derived from an EMBL/GenBank/DDBJ whole genome shotgun (WGS) entry which is preliminary data.</text>
</comment>
<evidence type="ECO:0000313" key="2">
    <source>
        <dbReference type="Proteomes" id="UP000693946"/>
    </source>
</evidence>
<accession>A0AAV6QU78</accession>
<protein>
    <submittedName>
        <fullName evidence="1">Uncharacterized protein</fullName>
    </submittedName>
</protein>